<evidence type="ECO:0000313" key="2">
    <source>
        <dbReference type="Proteomes" id="UP000232003"/>
    </source>
</evidence>
<keyword evidence="1" id="KW-0614">Plasmid</keyword>
<evidence type="ECO:0000313" key="1">
    <source>
        <dbReference type="EMBL" id="AUB44007.1"/>
    </source>
</evidence>
<gene>
    <name evidence="1" type="ORF">COO91_10221</name>
</gene>
<dbReference type="KEGG" id="nfl:COO91_10221"/>
<keyword evidence="2" id="KW-1185">Reference proteome</keyword>
<geneLocation type="plasmid" evidence="2">
    <name>pnfsy07</name>
</geneLocation>
<dbReference type="EMBL" id="CP024792">
    <property type="protein sequence ID" value="AUB44007.1"/>
    <property type="molecule type" value="Genomic_DNA"/>
</dbReference>
<dbReference type="Proteomes" id="UP000232003">
    <property type="component" value="Plasmid pNFSY07"/>
</dbReference>
<name>A0A2K8T8H4_9NOSO</name>
<sequence length="315" mass="34083">MRNHILSLFLGFTATGTVLTSMTVEAATFDYNRVKNISTRPIESNQILHFFGDQSQNEGYVVFSNLDPDAPDSGHIGLGPNSVFTSYYTAGREFSPDATGATRSASLEKIIGLSNFYNYLSSNNISLSSIGFSYGPKSGQDLTKTWNLGEDKLGQDWFSSPDSNIDENIYRANPDNVETFLSYGNTKIINFGYSPFYALSVNDNGANFGDNLNIILNDPIPVSKVAGLDSLTSGLADAFLKDVAAGGGNVQFVSEDSPQESDISASFNNGYQTFALSFPFELRVVSGRSVPEPSAGLGFLMFGVLFAVSQIKKQK</sequence>
<dbReference type="AlphaFoldDB" id="A0A2K8T8H4"/>
<proteinExistence type="predicted"/>
<dbReference type="OrthoDB" id="481625at2"/>
<protein>
    <submittedName>
        <fullName evidence="1">Uncharacterized protein</fullName>
    </submittedName>
</protein>
<accession>A0A2K8T8H4</accession>
<organism evidence="1 2">
    <name type="scientific">Nostoc flagelliforme CCNUN1</name>
    <dbReference type="NCBI Taxonomy" id="2038116"/>
    <lineage>
        <taxon>Bacteria</taxon>
        <taxon>Bacillati</taxon>
        <taxon>Cyanobacteriota</taxon>
        <taxon>Cyanophyceae</taxon>
        <taxon>Nostocales</taxon>
        <taxon>Nostocaceae</taxon>
        <taxon>Nostoc</taxon>
    </lineage>
</organism>
<reference evidence="1 2" key="1">
    <citation type="submission" date="2017-11" db="EMBL/GenBank/DDBJ databases">
        <title>Complete genome of a free-living desiccation-tolerant cyanobacterium and its photosynthetic adaptation to extreme terrestrial habitat.</title>
        <authorList>
            <person name="Shang J."/>
        </authorList>
    </citation>
    <scope>NUCLEOTIDE SEQUENCE [LARGE SCALE GENOMIC DNA]</scope>
    <source>
        <strain evidence="1 2">CCNUN1</strain>
        <plasmid evidence="2">pnfsy07</plasmid>
    </source>
</reference>